<dbReference type="EMBL" id="AP006619">
    <property type="protein sequence ID" value="BAD60531.1"/>
    <property type="molecule type" value="Genomic_DNA"/>
</dbReference>
<keyword evidence="2" id="KW-0472">Membrane</keyword>
<dbReference type="GO" id="GO:0080120">
    <property type="term" value="P:CAAX-box protein maturation"/>
    <property type="evidence" value="ECO:0007669"/>
    <property type="project" value="UniProtKB-ARBA"/>
</dbReference>
<dbReference type="GO" id="GO:0004175">
    <property type="term" value="F:endopeptidase activity"/>
    <property type="evidence" value="ECO:0007669"/>
    <property type="project" value="UniProtKB-ARBA"/>
</dbReference>
<dbReference type="AlphaFoldDB" id="Q5YMR0"/>
<feature type="transmembrane region" description="Helical" evidence="2">
    <location>
        <begin position="65"/>
        <end position="88"/>
    </location>
</feature>
<keyword evidence="4" id="KW-0614">Plasmid</keyword>
<dbReference type="HOGENOM" id="CLU_1000516_0_0_11"/>
<sequence>MMAADSPALSSVGESVNGSATTDHPIAGSRPPWSRVFFRGLAAVTLVYPLVYCSSYAVVVGDTPLAVAVAFCFGVLASGVIGIGAFMVRPRSSMVTETRVVCGLLGFRRPEPARWRRRPLLVWCVVVPVLLAAVHFGLDTVIGAVWHPVSDAEQLRANAERAEILTRNGALSAAVLYPFLVAAVPEEIRYRALVLLTQRAVGACTIPRWVGFLVVAAVAGLSIALFAAAQAEYGPMNLVTSAIGGVIYTGLVLYTRSLWPAISCHGFYDLMAISLTIL</sequence>
<dbReference type="Pfam" id="PF02517">
    <property type="entry name" value="Rce1-like"/>
    <property type="match status" value="1"/>
</dbReference>
<feature type="transmembrane region" description="Helical" evidence="2">
    <location>
        <begin position="120"/>
        <end position="149"/>
    </location>
</feature>
<evidence type="ECO:0000256" key="1">
    <source>
        <dbReference type="SAM" id="MobiDB-lite"/>
    </source>
</evidence>
<keyword evidence="5" id="KW-1185">Reference proteome</keyword>
<dbReference type="KEGG" id="nfa:PNF1_60"/>
<protein>
    <recommendedName>
        <fullName evidence="3">CAAX prenyl protease 2/Lysostaphin resistance protein A-like domain-containing protein</fullName>
    </recommendedName>
</protein>
<feature type="transmembrane region" description="Helical" evidence="2">
    <location>
        <begin position="235"/>
        <end position="254"/>
    </location>
</feature>
<evidence type="ECO:0000259" key="3">
    <source>
        <dbReference type="Pfam" id="PF02517"/>
    </source>
</evidence>
<gene>
    <name evidence="4" type="ordered locus">PNF1_60</name>
</gene>
<organism evidence="4 5">
    <name type="scientific">Nocardia farcinica (strain IFM 10152)</name>
    <dbReference type="NCBI Taxonomy" id="247156"/>
    <lineage>
        <taxon>Bacteria</taxon>
        <taxon>Bacillati</taxon>
        <taxon>Actinomycetota</taxon>
        <taxon>Actinomycetes</taxon>
        <taxon>Mycobacteriales</taxon>
        <taxon>Nocardiaceae</taxon>
        <taxon>Nocardia</taxon>
    </lineage>
</organism>
<proteinExistence type="predicted"/>
<keyword evidence="2" id="KW-0812">Transmembrane</keyword>
<feature type="region of interest" description="Disordered" evidence="1">
    <location>
        <begin position="1"/>
        <end position="24"/>
    </location>
</feature>
<evidence type="ECO:0000256" key="2">
    <source>
        <dbReference type="SAM" id="Phobius"/>
    </source>
</evidence>
<name>Q5YMR0_NOCFA</name>
<feature type="transmembrane region" description="Helical" evidence="2">
    <location>
        <begin position="209"/>
        <end position="229"/>
    </location>
</feature>
<geneLocation type="plasmid" evidence="4 5">
    <name>pNF1</name>
</geneLocation>
<dbReference type="InterPro" id="IPR003675">
    <property type="entry name" value="Rce1/LyrA-like_dom"/>
</dbReference>
<evidence type="ECO:0000313" key="5">
    <source>
        <dbReference type="Proteomes" id="UP000006820"/>
    </source>
</evidence>
<keyword evidence="2" id="KW-1133">Transmembrane helix</keyword>
<evidence type="ECO:0000313" key="4">
    <source>
        <dbReference type="EMBL" id="BAD60531.1"/>
    </source>
</evidence>
<accession>Q5YMR0</accession>
<feature type="compositionally biased region" description="Polar residues" evidence="1">
    <location>
        <begin position="8"/>
        <end position="22"/>
    </location>
</feature>
<dbReference type="Proteomes" id="UP000006820">
    <property type="component" value="Plasmid pNF1"/>
</dbReference>
<feature type="transmembrane region" description="Helical" evidence="2">
    <location>
        <begin position="169"/>
        <end position="188"/>
    </location>
</feature>
<feature type="transmembrane region" description="Helical" evidence="2">
    <location>
        <begin position="36"/>
        <end position="59"/>
    </location>
</feature>
<feature type="domain" description="CAAX prenyl protease 2/Lysostaphin resistance protein A-like" evidence="3">
    <location>
        <begin position="173"/>
        <end position="271"/>
    </location>
</feature>
<reference evidence="4 5" key="1">
    <citation type="journal article" date="2004" name="Proc. Natl. Acad. Sci. U.S.A.">
        <title>The complete genomic sequence of Nocardia farcinica IFM 10152.</title>
        <authorList>
            <person name="Ishikawa J."/>
            <person name="Yamashita A."/>
            <person name="Mikami Y."/>
            <person name="Hoshino Y."/>
            <person name="Kurita H."/>
            <person name="Hotta K."/>
            <person name="Shiba T."/>
            <person name="Hattori M."/>
        </authorList>
    </citation>
    <scope>NUCLEOTIDE SEQUENCE [LARGE SCALE GENOMIC DNA]</scope>
    <source>
        <strain evidence="4 5">IFM 10152</strain>
        <plasmid evidence="5">Plasmid pNF1</plasmid>
    </source>
</reference>